<gene>
    <name evidence="1" type="ORF">RN96_07050</name>
</gene>
<protein>
    <submittedName>
        <fullName evidence="1">Uncharacterized protein</fullName>
    </submittedName>
</protein>
<accession>A0A2B7YJP1</accession>
<comment type="caution">
    <text evidence="1">The sequence shown here is derived from an EMBL/GenBank/DDBJ whole genome shotgun (WGS) entry which is preliminary data.</text>
</comment>
<dbReference type="STRING" id="76857.RO02_06210"/>
<organism evidence="1 2">
    <name type="scientific">Fusobacterium nucleatum subsp. polymorphum</name>
    <name type="common">Fusobacterium polymorphum</name>
    <dbReference type="NCBI Taxonomy" id="76857"/>
    <lineage>
        <taxon>Bacteria</taxon>
        <taxon>Fusobacteriati</taxon>
        <taxon>Fusobacteriota</taxon>
        <taxon>Fusobacteriia</taxon>
        <taxon>Fusobacteriales</taxon>
        <taxon>Fusobacteriaceae</taxon>
        <taxon>Fusobacterium</taxon>
    </lineage>
</organism>
<name>A0A2B7YJP1_FUSNP</name>
<dbReference type="EMBL" id="NJGI01000004">
    <property type="protein sequence ID" value="PGH20847.1"/>
    <property type="molecule type" value="Genomic_DNA"/>
</dbReference>
<reference evidence="1 2" key="1">
    <citation type="submission" date="2017-06" db="EMBL/GenBank/DDBJ databases">
        <title>Genome sequencing of Fusobacterium nucleatum subsp. polymorphum KCOM 1232 (=ChDC F37).</title>
        <authorList>
            <person name="Kook J.-K."/>
            <person name="Park S.-N."/>
            <person name="Lim Y.K."/>
            <person name="Roh H."/>
        </authorList>
    </citation>
    <scope>NUCLEOTIDE SEQUENCE [LARGE SCALE GENOMIC DNA]</scope>
    <source>
        <strain evidence="2">KCOM 1232 ( ChDC F37)</strain>
    </source>
</reference>
<dbReference type="AlphaFoldDB" id="A0A2B7YJP1"/>
<dbReference type="RefSeq" id="WP_098702919.1">
    <property type="nucleotide sequence ID" value="NZ_NJGI01000004.1"/>
</dbReference>
<sequence>MQLKKEFFELSKYFNKDINEDKLLFIGMFLNFYLTENNFKNQEEIEENLKVYFKTDKTPIEIVTEVINGQELELNYFLNKLFLVMTNKKEKKSINEYKNSWSYFLENL</sequence>
<proteinExistence type="predicted"/>
<evidence type="ECO:0000313" key="1">
    <source>
        <dbReference type="EMBL" id="PGH20847.1"/>
    </source>
</evidence>
<dbReference type="Proteomes" id="UP000222862">
    <property type="component" value="Unassembled WGS sequence"/>
</dbReference>
<evidence type="ECO:0000313" key="2">
    <source>
        <dbReference type="Proteomes" id="UP000222862"/>
    </source>
</evidence>